<keyword evidence="5" id="KW-0949">S-adenosyl-L-methionine</keyword>
<evidence type="ECO:0000256" key="6">
    <source>
        <dbReference type="ARBA" id="ARBA00022723"/>
    </source>
</evidence>
<dbReference type="Gene3D" id="3.80.30.10">
    <property type="entry name" value="pyruvate-formate lyase- activating enzyme"/>
    <property type="match status" value="1"/>
</dbReference>
<evidence type="ECO:0000256" key="1">
    <source>
        <dbReference type="ARBA" id="ARBA00001966"/>
    </source>
</evidence>
<dbReference type="Pfam" id="PF13353">
    <property type="entry name" value="Fer4_12"/>
    <property type="match status" value="1"/>
</dbReference>
<dbReference type="GO" id="GO:0046872">
    <property type="term" value="F:metal ion binding"/>
    <property type="evidence" value="ECO:0007669"/>
    <property type="project" value="UniProtKB-KW"/>
</dbReference>
<dbReference type="PANTHER" id="PTHR30352">
    <property type="entry name" value="PYRUVATE FORMATE-LYASE-ACTIVATING ENZYME"/>
    <property type="match status" value="1"/>
</dbReference>
<evidence type="ECO:0000313" key="11">
    <source>
        <dbReference type="EMBL" id="EMS79821.1"/>
    </source>
</evidence>
<name>S0G636_9BACT</name>
<dbReference type="Pfam" id="PF13237">
    <property type="entry name" value="Fer4_10"/>
    <property type="match status" value="1"/>
</dbReference>
<dbReference type="PROSITE" id="PS01087">
    <property type="entry name" value="RADICAL_ACTIVATING"/>
    <property type="match status" value="1"/>
</dbReference>
<dbReference type="RefSeq" id="WP_006966109.1">
    <property type="nucleotide sequence ID" value="NZ_APJX01000004.1"/>
</dbReference>
<evidence type="ECO:0000259" key="10">
    <source>
        <dbReference type="PROSITE" id="PS51379"/>
    </source>
</evidence>
<keyword evidence="8" id="KW-0408">Iron</keyword>
<dbReference type="InterPro" id="IPR013785">
    <property type="entry name" value="Aldolase_TIM"/>
</dbReference>
<keyword evidence="7 11" id="KW-0560">Oxidoreductase</keyword>
<dbReference type="InterPro" id="IPR001989">
    <property type="entry name" value="Radical_activat_CS"/>
</dbReference>
<evidence type="ECO:0000256" key="8">
    <source>
        <dbReference type="ARBA" id="ARBA00023004"/>
    </source>
</evidence>
<evidence type="ECO:0000256" key="2">
    <source>
        <dbReference type="ARBA" id="ARBA00009777"/>
    </source>
</evidence>
<reference evidence="11 12" key="1">
    <citation type="journal article" date="2013" name="Genome Announc.">
        <title>Draft Genome Sequence of Desulfotignum phosphitoxidans DSM 13687 Strain FiPS-3.</title>
        <authorList>
            <person name="Poehlein A."/>
            <person name="Daniel R."/>
            <person name="Simeonova D.D."/>
        </authorList>
    </citation>
    <scope>NUCLEOTIDE SEQUENCE [LARGE SCALE GENOMIC DNA]</scope>
    <source>
        <strain evidence="11 12">DSM 13687</strain>
    </source>
</reference>
<dbReference type="EMBL" id="APJX01000004">
    <property type="protein sequence ID" value="EMS79821.1"/>
    <property type="molecule type" value="Genomic_DNA"/>
</dbReference>
<accession>S0G636</accession>
<dbReference type="SUPFAM" id="SSF54862">
    <property type="entry name" value="4Fe-4S ferredoxins"/>
    <property type="match status" value="1"/>
</dbReference>
<evidence type="ECO:0000313" key="12">
    <source>
        <dbReference type="Proteomes" id="UP000014216"/>
    </source>
</evidence>
<dbReference type="EC" id="1.97.1.4" evidence="11"/>
<dbReference type="SFLD" id="SFLDS00029">
    <property type="entry name" value="Radical_SAM"/>
    <property type="match status" value="1"/>
</dbReference>
<dbReference type="Pfam" id="PF04055">
    <property type="entry name" value="Radical_SAM"/>
    <property type="match status" value="1"/>
</dbReference>
<dbReference type="PROSITE" id="PS00198">
    <property type="entry name" value="4FE4S_FER_1"/>
    <property type="match status" value="1"/>
</dbReference>
<dbReference type="InterPro" id="IPR017900">
    <property type="entry name" value="4Fe4S_Fe_S_CS"/>
</dbReference>
<dbReference type="Gene3D" id="3.30.70.20">
    <property type="match status" value="1"/>
</dbReference>
<dbReference type="InterPro" id="IPR012839">
    <property type="entry name" value="Organic_radical_activase"/>
</dbReference>
<dbReference type="InterPro" id="IPR034457">
    <property type="entry name" value="Organic_radical-activating"/>
</dbReference>
<organism evidence="11 12">
    <name type="scientific">Desulfotignum phosphitoxidans DSM 13687</name>
    <dbReference type="NCBI Taxonomy" id="1286635"/>
    <lineage>
        <taxon>Bacteria</taxon>
        <taxon>Pseudomonadati</taxon>
        <taxon>Thermodesulfobacteriota</taxon>
        <taxon>Desulfobacteria</taxon>
        <taxon>Desulfobacterales</taxon>
        <taxon>Desulfobacteraceae</taxon>
        <taxon>Desulfotignum</taxon>
    </lineage>
</organism>
<evidence type="ECO:0000256" key="5">
    <source>
        <dbReference type="ARBA" id="ARBA00022691"/>
    </source>
</evidence>
<dbReference type="PANTHER" id="PTHR30352:SF4">
    <property type="entry name" value="PYRUVATE FORMATE-LYASE 2-ACTIVATING ENZYME"/>
    <property type="match status" value="1"/>
</dbReference>
<dbReference type="OrthoDB" id="9782387at2"/>
<evidence type="ECO:0000256" key="9">
    <source>
        <dbReference type="ARBA" id="ARBA00023014"/>
    </source>
</evidence>
<dbReference type="SFLD" id="SFLDG01118">
    <property type="entry name" value="activating_enzymes__group_2"/>
    <property type="match status" value="1"/>
</dbReference>
<dbReference type="NCBIfam" id="TIGR02494">
    <property type="entry name" value="PFLE_PFLC"/>
    <property type="match status" value="1"/>
</dbReference>
<dbReference type="Gene3D" id="3.20.20.70">
    <property type="entry name" value="Aldolase class I"/>
    <property type="match status" value="1"/>
</dbReference>
<evidence type="ECO:0000256" key="7">
    <source>
        <dbReference type="ARBA" id="ARBA00023002"/>
    </source>
</evidence>
<feature type="domain" description="4Fe-4S ferredoxin-type" evidence="10">
    <location>
        <begin position="123"/>
        <end position="152"/>
    </location>
</feature>
<evidence type="ECO:0000256" key="4">
    <source>
        <dbReference type="ARBA" id="ARBA00022485"/>
    </source>
</evidence>
<keyword evidence="4" id="KW-0004">4Fe-4S</keyword>
<keyword evidence="12" id="KW-1185">Reference proteome</keyword>
<evidence type="ECO:0000256" key="3">
    <source>
        <dbReference type="ARBA" id="ARBA00011245"/>
    </source>
</evidence>
<dbReference type="InterPro" id="IPR017896">
    <property type="entry name" value="4Fe4S_Fe-S-bd"/>
</dbReference>
<keyword evidence="9" id="KW-0411">Iron-sulfur</keyword>
<dbReference type="GO" id="GO:0051539">
    <property type="term" value="F:4 iron, 4 sulfur cluster binding"/>
    <property type="evidence" value="ECO:0007669"/>
    <property type="project" value="UniProtKB-KW"/>
</dbReference>
<dbReference type="InterPro" id="IPR007197">
    <property type="entry name" value="rSAM"/>
</dbReference>
<dbReference type="AlphaFoldDB" id="S0G636"/>
<dbReference type="PROSITE" id="PS51379">
    <property type="entry name" value="4FE4S_FER_2"/>
    <property type="match status" value="2"/>
</dbReference>
<dbReference type="SUPFAM" id="SSF102114">
    <property type="entry name" value="Radical SAM enzymes"/>
    <property type="match status" value="1"/>
</dbReference>
<dbReference type="GO" id="GO:0043365">
    <property type="term" value="F:[formate-C-acetyltransferase]-activating enzyme activity"/>
    <property type="evidence" value="ECO:0007669"/>
    <property type="project" value="UniProtKB-EC"/>
</dbReference>
<dbReference type="PATRIC" id="fig|1286635.3.peg.2425"/>
<feature type="domain" description="4Fe-4S ferredoxin-type" evidence="10">
    <location>
        <begin position="52"/>
        <end position="81"/>
    </location>
</feature>
<dbReference type="Proteomes" id="UP000014216">
    <property type="component" value="Unassembled WGS sequence"/>
</dbReference>
<comment type="caution">
    <text evidence="11">The sequence shown here is derived from an EMBL/GenBank/DDBJ whole genome shotgun (WGS) entry which is preliminary data.</text>
</comment>
<comment type="cofactor">
    <cofactor evidence="1">
        <name>[4Fe-4S] cluster</name>
        <dbReference type="ChEBI" id="CHEBI:49883"/>
    </cofactor>
</comment>
<protein>
    <submittedName>
        <fullName evidence="11">Alkylsuccinate synthase (II) glycyl radical activating enzyme BssD</fullName>
        <ecNumber evidence="11">1.97.1.4</ecNumber>
    </submittedName>
</protein>
<proteinExistence type="inferred from homology"/>
<dbReference type="SFLD" id="SFLDG01066">
    <property type="entry name" value="organic_radical-activating_enz"/>
    <property type="match status" value="1"/>
</dbReference>
<dbReference type="PIRSF" id="PIRSF000371">
    <property type="entry name" value="PFL_act_enz"/>
    <property type="match status" value="1"/>
</dbReference>
<keyword evidence="6" id="KW-0479">Metal-binding</keyword>
<comment type="subunit">
    <text evidence="3">Monomer.</text>
</comment>
<dbReference type="InterPro" id="IPR040074">
    <property type="entry name" value="BssD/PflA/YjjW"/>
</dbReference>
<sequence>MTISDSDIKHLVTHIQHFSVNDGPGIRTTVFLKGCPLNCAWCHNPENIHTFQEFFYHEDKCVKCGDCAEHCPENVIIPPRIQYVENPVQSVRFGDGDGSIPTSLRGHHPPPAFSVEKEIEAIDPPRIDREKCTRCMVCVDVCTHDALTFVSTLKSVEDIFDDVLKDDIFYKSSGGGFTVSGGEPLMHPDMTLALLKRAKKEGLNTVLDTCGFANWNSSQPILKYVDLIMLDIKSLDDQKHKKWTGVSNQLILENAKKMSQTGIPMRLRLPIIHSVNFWDIQYPKDIVTFARTLGKNICGIDLLPFHNFAAKKFGNIGRKGYFDTFPNIFRKEIEDYKDIIRKGGPWQTTIGGLIGVQ</sequence>
<comment type="similarity">
    <text evidence="2">Belongs to the organic radical-activating enzymes family.</text>
</comment>
<gene>
    <name evidence="11" type="primary">bssD</name>
    <name evidence="11" type="ORF">Dpo_4c03730</name>
</gene>
<dbReference type="InterPro" id="IPR058240">
    <property type="entry name" value="rSAM_sf"/>
</dbReference>